<dbReference type="AlphaFoldDB" id="A0A0E4GC40"/>
<keyword evidence="2" id="KW-1185">Reference proteome</keyword>
<accession>A0A0E4GC40</accession>
<sequence length="50" mass="5953">MKLIALVFRRIQYSQKKTILTIITYERGGPVPQAIDIIWLIHNKMERKDL</sequence>
<dbReference type="EMBL" id="CGIH01000027">
    <property type="protein sequence ID" value="CFX70486.1"/>
    <property type="molecule type" value="Genomic_DNA"/>
</dbReference>
<evidence type="ECO:0000313" key="1">
    <source>
        <dbReference type="EMBL" id="CFX70486.1"/>
    </source>
</evidence>
<name>A0A0E4GC40_9FIRM</name>
<protein>
    <submittedName>
        <fullName evidence="1">Uncharacterized</fullName>
    </submittedName>
</protein>
<proteinExistence type="predicted"/>
<reference evidence="1 2" key="1">
    <citation type="submission" date="2015-03" db="EMBL/GenBank/DDBJ databases">
        <authorList>
            <person name="Murphy D."/>
        </authorList>
    </citation>
    <scope>NUCLEOTIDE SEQUENCE [LARGE SCALE GENOMIC DNA]</scope>
    <source>
        <strain evidence="1 2">OL-4</strain>
    </source>
</reference>
<evidence type="ECO:0000313" key="2">
    <source>
        <dbReference type="Proteomes" id="UP000045545"/>
    </source>
</evidence>
<dbReference type="Proteomes" id="UP000045545">
    <property type="component" value="Unassembled WGS sequence"/>
</dbReference>
<gene>
    <name evidence="1" type="ORF">1685</name>
</gene>
<organism evidence="1 2">
    <name type="scientific">Syntrophomonas zehnderi OL-4</name>
    <dbReference type="NCBI Taxonomy" id="690567"/>
    <lineage>
        <taxon>Bacteria</taxon>
        <taxon>Bacillati</taxon>
        <taxon>Bacillota</taxon>
        <taxon>Clostridia</taxon>
        <taxon>Eubacteriales</taxon>
        <taxon>Syntrophomonadaceae</taxon>
        <taxon>Syntrophomonas</taxon>
    </lineage>
</organism>
<dbReference type="STRING" id="690567.1685"/>